<dbReference type="EMBL" id="SSNT01000005">
    <property type="protein sequence ID" value="THF80955.1"/>
    <property type="molecule type" value="Genomic_DNA"/>
</dbReference>
<evidence type="ECO:0000313" key="1">
    <source>
        <dbReference type="EMBL" id="THF80955.1"/>
    </source>
</evidence>
<protein>
    <recommendedName>
        <fullName evidence="3">DUF1877 family protein</fullName>
    </recommendedName>
</protein>
<reference evidence="1 2" key="1">
    <citation type="submission" date="2019-04" db="EMBL/GenBank/DDBJ databases">
        <title>Bacillus sediminilitoris sp. nov., isolated from a tidal flat sediment on the East China Sea.</title>
        <authorList>
            <person name="Wei Y."/>
            <person name="Mao H."/>
            <person name="Fang J."/>
        </authorList>
    </citation>
    <scope>NUCLEOTIDE SEQUENCE [LARGE SCALE GENOMIC DNA]</scope>
    <source>
        <strain evidence="1 2">DSL-17</strain>
    </source>
</reference>
<proteinExistence type="predicted"/>
<comment type="caution">
    <text evidence="1">The sequence shown here is derived from an EMBL/GenBank/DDBJ whole genome shotgun (WGS) entry which is preliminary data.</text>
</comment>
<dbReference type="Proteomes" id="UP000310334">
    <property type="component" value="Unassembled WGS sequence"/>
</dbReference>
<evidence type="ECO:0008006" key="3">
    <source>
        <dbReference type="Google" id="ProtNLM"/>
    </source>
</evidence>
<keyword evidence="2" id="KW-1185">Reference proteome</keyword>
<dbReference type="OrthoDB" id="2618743at2"/>
<sequence>MIEIIYDTSNLEGSCYIEILPDKYKGECWNPSSIYFTEENFGYITPVFEKCHKKFDYYAFNEIDIDTWKLISKELEYVKQYLANSPNPYSLKDIIGFPFTDSEEEFIDNFDTNVKQLISMITQFLSWIEEKSASTKFISVLGM</sequence>
<evidence type="ECO:0000313" key="2">
    <source>
        <dbReference type="Proteomes" id="UP000310334"/>
    </source>
</evidence>
<gene>
    <name evidence="1" type="ORF">E6W99_07250</name>
</gene>
<organism evidence="1 2">
    <name type="scientific">Metabacillus sediminilitoris</name>
    <dbReference type="NCBI Taxonomy" id="2567941"/>
    <lineage>
        <taxon>Bacteria</taxon>
        <taxon>Bacillati</taxon>
        <taxon>Bacillota</taxon>
        <taxon>Bacilli</taxon>
        <taxon>Bacillales</taxon>
        <taxon>Bacillaceae</taxon>
        <taxon>Metabacillus</taxon>
    </lineage>
</organism>
<accession>A0A4S4C1U5</accession>
<dbReference type="RefSeq" id="WP_136352532.1">
    <property type="nucleotide sequence ID" value="NZ_CP046266.1"/>
</dbReference>
<name>A0A4S4C1U5_9BACI</name>
<dbReference type="AlphaFoldDB" id="A0A4S4C1U5"/>